<gene>
    <name evidence="1" type="ORF">GCM10010446_48780</name>
</gene>
<keyword evidence="2" id="KW-1185">Reference proteome</keyword>
<comment type="caution">
    <text evidence="1">The sequence shown here is derived from an EMBL/GenBank/DDBJ whole genome shotgun (WGS) entry which is preliminary data.</text>
</comment>
<evidence type="ECO:0000313" key="1">
    <source>
        <dbReference type="EMBL" id="GAA2957824.1"/>
    </source>
</evidence>
<accession>A0ABN3XI12</accession>
<dbReference type="Proteomes" id="UP001500403">
    <property type="component" value="Unassembled WGS sequence"/>
</dbReference>
<proteinExistence type="predicted"/>
<sequence>MFYHPASGRSKEMEGTLVLDVIEDRKIPADHFLVSVLTLAAIVIATVSAPTVKVTVLVTSRGVSEEHDVRCCS</sequence>
<name>A0ABN3XI12_9ACTN</name>
<dbReference type="EMBL" id="BAAAUD010000047">
    <property type="protein sequence ID" value="GAA2957824.1"/>
    <property type="molecule type" value="Genomic_DNA"/>
</dbReference>
<protein>
    <submittedName>
        <fullName evidence="1">Uncharacterized protein</fullName>
    </submittedName>
</protein>
<evidence type="ECO:0000313" key="2">
    <source>
        <dbReference type="Proteomes" id="UP001500403"/>
    </source>
</evidence>
<reference evidence="1 2" key="1">
    <citation type="journal article" date="2019" name="Int. J. Syst. Evol. Microbiol.">
        <title>The Global Catalogue of Microorganisms (GCM) 10K type strain sequencing project: providing services to taxonomists for standard genome sequencing and annotation.</title>
        <authorList>
            <consortium name="The Broad Institute Genomics Platform"/>
            <consortium name="The Broad Institute Genome Sequencing Center for Infectious Disease"/>
            <person name="Wu L."/>
            <person name="Ma J."/>
        </authorList>
    </citation>
    <scope>NUCLEOTIDE SEQUENCE [LARGE SCALE GENOMIC DNA]</scope>
    <source>
        <strain evidence="1 2">JCM 9088</strain>
    </source>
</reference>
<organism evidence="1 2">
    <name type="scientific">Streptomyces enissocaesilis</name>
    <dbReference type="NCBI Taxonomy" id="332589"/>
    <lineage>
        <taxon>Bacteria</taxon>
        <taxon>Bacillati</taxon>
        <taxon>Actinomycetota</taxon>
        <taxon>Actinomycetes</taxon>
        <taxon>Kitasatosporales</taxon>
        <taxon>Streptomycetaceae</taxon>
        <taxon>Streptomyces</taxon>
        <taxon>Streptomyces rochei group</taxon>
    </lineage>
</organism>